<dbReference type="EMBL" id="OAOP01000002">
    <property type="protein sequence ID" value="SNX67966.1"/>
    <property type="molecule type" value="Genomic_DNA"/>
</dbReference>
<feature type="region of interest" description="Disordered" evidence="1">
    <location>
        <begin position="129"/>
        <end position="149"/>
    </location>
</feature>
<evidence type="ECO:0000256" key="2">
    <source>
        <dbReference type="SAM" id="Phobius"/>
    </source>
</evidence>
<gene>
    <name evidence="3" type="ORF">SAMN05877753_102171</name>
</gene>
<dbReference type="AlphaFoldDB" id="A0A285CLS1"/>
<keyword evidence="2" id="KW-1133">Transmembrane helix</keyword>
<accession>A0A285CLS1</accession>
<keyword evidence="4" id="KW-1185">Reference proteome</keyword>
<keyword evidence="2" id="KW-0472">Membrane</keyword>
<keyword evidence="2" id="KW-0812">Transmembrane</keyword>
<dbReference type="RefSeq" id="WP_097157376.1">
    <property type="nucleotide sequence ID" value="NZ_JBEPMQ010000013.1"/>
</dbReference>
<feature type="transmembrane region" description="Helical" evidence="2">
    <location>
        <begin position="32"/>
        <end position="52"/>
    </location>
</feature>
<protein>
    <submittedName>
        <fullName evidence="3">Stage III sporulation protein AG</fullName>
    </submittedName>
</protein>
<evidence type="ECO:0000256" key="1">
    <source>
        <dbReference type="SAM" id="MobiDB-lite"/>
    </source>
</evidence>
<reference evidence="3 4" key="1">
    <citation type="submission" date="2017-08" db="EMBL/GenBank/DDBJ databases">
        <authorList>
            <person name="de Groot N.N."/>
        </authorList>
    </citation>
    <scope>NUCLEOTIDE SEQUENCE [LARGE SCALE GENOMIC DNA]</scope>
    <source>
        <strain evidence="3 4">JC228</strain>
    </source>
</reference>
<feature type="region of interest" description="Disordered" evidence="1">
    <location>
        <begin position="59"/>
        <end position="85"/>
    </location>
</feature>
<dbReference type="NCBIfam" id="TIGR02830">
    <property type="entry name" value="spore_III_AG"/>
    <property type="match status" value="1"/>
</dbReference>
<name>A0A285CLS1_9BACI</name>
<sequence>MNNEKGPLTWIKKWLQQESSSSKGENKKPSKYQYLLVVLLAGVAIMLVGNVFSSNQEGQSAQTFSDKNESEEDVPALGPKKSEDTITMSDFERMYETQIKDALDQIVGVSDAAVMVNVASTATNVYEKNQTTQEQTTEETDRQGGKRIVEDSSVDEQLVILREGDKEVPLISQTEKPEITGVLVVAKGAENIQVKQWIIEAVTRVLDVPIHRVAVLPKKSKGD</sequence>
<dbReference type="InterPro" id="IPR014195">
    <property type="entry name" value="Spore_III_AG"/>
</dbReference>
<evidence type="ECO:0000313" key="3">
    <source>
        <dbReference type="EMBL" id="SNX67966.1"/>
    </source>
</evidence>
<feature type="compositionally biased region" description="Basic and acidic residues" evidence="1">
    <location>
        <begin position="139"/>
        <end position="149"/>
    </location>
</feature>
<evidence type="ECO:0000313" key="4">
    <source>
        <dbReference type="Proteomes" id="UP000219546"/>
    </source>
</evidence>
<dbReference type="Proteomes" id="UP000219546">
    <property type="component" value="Unassembled WGS sequence"/>
</dbReference>
<dbReference type="OrthoDB" id="2381602at2"/>
<proteinExistence type="predicted"/>
<organism evidence="3 4">
    <name type="scientific">Bacillus oleivorans</name>
    <dbReference type="NCBI Taxonomy" id="1448271"/>
    <lineage>
        <taxon>Bacteria</taxon>
        <taxon>Bacillati</taxon>
        <taxon>Bacillota</taxon>
        <taxon>Bacilli</taxon>
        <taxon>Bacillales</taxon>
        <taxon>Bacillaceae</taxon>
        <taxon>Bacillus</taxon>
    </lineage>
</organism>